<dbReference type="AlphaFoldDB" id="A0AAD9UR85"/>
<dbReference type="PANTHER" id="PTHR47331">
    <property type="entry name" value="PHD-TYPE DOMAIN-CONTAINING PROTEIN"/>
    <property type="match status" value="1"/>
</dbReference>
<comment type="caution">
    <text evidence="1">The sequence shown here is derived from an EMBL/GenBank/DDBJ whole genome shotgun (WGS) entry which is preliminary data.</text>
</comment>
<dbReference type="Proteomes" id="UP001249851">
    <property type="component" value="Unassembled WGS sequence"/>
</dbReference>
<name>A0AAD9UR85_ACRCE</name>
<dbReference type="GO" id="GO:0003676">
    <property type="term" value="F:nucleic acid binding"/>
    <property type="evidence" value="ECO:0007669"/>
    <property type="project" value="InterPro"/>
</dbReference>
<evidence type="ECO:0000313" key="1">
    <source>
        <dbReference type="EMBL" id="KAK2546888.1"/>
    </source>
</evidence>
<protein>
    <submittedName>
        <fullName evidence="1">Uncharacterized protein</fullName>
    </submittedName>
</protein>
<dbReference type="EMBL" id="JARQWQ010000247">
    <property type="protein sequence ID" value="KAK2546888.1"/>
    <property type="molecule type" value="Genomic_DNA"/>
</dbReference>
<dbReference type="Gene3D" id="3.30.420.10">
    <property type="entry name" value="Ribonuclease H-like superfamily/Ribonuclease H"/>
    <property type="match status" value="1"/>
</dbReference>
<feature type="non-terminal residue" evidence="1">
    <location>
        <position position="1"/>
    </location>
</feature>
<dbReference type="InterPro" id="IPR036397">
    <property type="entry name" value="RNaseH_sf"/>
</dbReference>
<organism evidence="1 2">
    <name type="scientific">Acropora cervicornis</name>
    <name type="common">Staghorn coral</name>
    <dbReference type="NCBI Taxonomy" id="6130"/>
    <lineage>
        <taxon>Eukaryota</taxon>
        <taxon>Metazoa</taxon>
        <taxon>Cnidaria</taxon>
        <taxon>Anthozoa</taxon>
        <taxon>Hexacorallia</taxon>
        <taxon>Scleractinia</taxon>
        <taxon>Astrocoeniina</taxon>
        <taxon>Acroporidae</taxon>
        <taxon>Acropora</taxon>
    </lineage>
</organism>
<evidence type="ECO:0000313" key="2">
    <source>
        <dbReference type="Proteomes" id="UP001249851"/>
    </source>
</evidence>
<proteinExistence type="predicted"/>
<keyword evidence="2" id="KW-1185">Reference proteome</keyword>
<gene>
    <name evidence="1" type="ORF">P5673_033367</name>
</gene>
<sequence length="215" mass="25127">MSDNATTYIDSAESLNELCRSPSLKEALGRKEVNWRFIPRRAPWYGGFRERLVALTKRPMRKTLDRTPTTFIEFQVLVVEIEATLNDRPLTYVSSDICDEEPLTPTHPLYGRRVNSLPFDYGITSDDLTDPNYSDSANIRRRKSGKCYFCWEKGWNMPRTACCKQPRHDRCEKRYKRTLASYTRACGYCRRAFKDPCDPLTESMMDDTMALYKRV</sequence>
<reference evidence="1" key="2">
    <citation type="journal article" date="2023" name="Science">
        <title>Genomic signatures of disease resistance in endangered staghorn corals.</title>
        <authorList>
            <person name="Vollmer S.V."/>
            <person name="Selwyn J.D."/>
            <person name="Despard B.A."/>
            <person name="Roesel C.L."/>
        </authorList>
    </citation>
    <scope>NUCLEOTIDE SEQUENCE</scope>
    <source>
        <strain evidence="1">K2</strain>
    </source>
</reference>
<reference evidence="1" key="1">
    <citation type="journal article" date="2023" name="G3 (Bethesda)">
        <title>Whole genome assembly and annotation of the endangered Caribbean coral Acropora cervicornis.</title>
        <authorList>
            <person name="Selwyn J.D."/>
            <person name="Vollmer S.V."/>
        </authorList>
    </citation>
    <scope>NUCLEOTIDE SEQUENCE</scope>
    <source>
        <strain evidence="1">K2</strain>
    </source>
</reference>
<accession>A0AAD9UR85</accession>